<protein>
    <submittedName>
        <fullName evidence="1">CaiB/BaiF CoA-transferase family protein</fullName>
    </submittedName>
</protein>
<dbReference type="PANTHER" id="PTHR48228">
    <property type="entry name" value="SUCCINYL-COA--D-CITRAMALATE COA-TRANSFERASE"/>
    <property type="match status" value="1"/>
</dbReference>
<accession>A0ABU3Q526</accession>
<gene>
    <name evidence="1" type="ORF">RQX22_06095</name>
</gene>
<sequence length="360" mass="38280">MNEVGKGPLSGVRVVEFTGIGPGPHCAMLLSDLGAEILRIEKEGGNGWPNAIADRGRATATVDIRTDAGRAFCLEVCARADVVIEGFRPGVMERLGLGPEVLLGCNPRLVYGRVTGWGQDGPLAQAAGHDINYIALAGALDPIGEKGGRSIPPLNLVGDFGGGSMLLAFGIVAALFERGRSGLGQVVDAAIVDGVSSLMSFFDGLRKDGQVSLDRSENVLAGAAPFYRTYHCRDGREVAIGSLETKFYRSLLELIGAPVDFLSAQYDASTWPERGEMLAAIFVQRDLADWVALLEGTDACFAPVLKLGEVADHPHMKARSAYVSKNGRAQCAPVPRFSRTPGEIQDAKGAEELLEKWRAS</sequence>
<proteinExistence type="predicted"/>
<dbReference type="SUPFAM" id="SSF89796">
    <property type="entry name" value="CoA-transferase family III (CaiB/BaiF)"/>
    <property type="match status" value="1"/>
</dbReference>
<dbReference type="Gene3D" id="3.40.50.10540">
    <property type="entry name" value="Crotonobetainyl-coa:carnitine coa-transferase, domain 1"/>
    <property type="match status" value="1"/>
</dbReference>
<reference evidence="1 2" key="1">
    <citation type="submission" date="2023-05" db="EMBL/GenBank/DDBJ databases">
        <authorList>
            <person name="Guo Y."/>
        </authorList>
    </citation>
    <scope>NUCLEOTIDE SEQUENCE [LARGE SCALE GENOMIC DNA]</scope>
    <source>
        <strain evidence="1 2">GR2756</strain>
    </source>
</reference>
<dbReference type="RefSeq" id="WP_315724659.1">
    <property type="nucleotide sequence ID" value="NZ_JAVUPU010000003.1"/>
</dbReference>
<organism evidence="1 2">
    <name type="scientific">Sphingosinicella rhizophila</name>
    <dbReference type="NCBI Taxonomy" id="3050082"/>
    <lineage>
        <taxon>Bacteria</taxon>
        <taxon>Pseudomonadati</taxon>
        <taxon>Pseudomonadota</taxon>
        <taxon>Alphaproteobacteria</taxon>
        <taxon>Sphingomonadales</taxon>
        <taxon>Sphingosinicellaceae</taxon>
        <taxon>Sphingosinicella</taxon>
    </lineage>
</organism>
<dbReference type="EMBL" id="JAVUPU010000003">
    <property type="protein sequence ID" value="MDT9598518.1"/>
    <property type="molecule type" value="Genomic_DNA"/>
</dbReference>
<keyword evidence="2" id="KW-1185">Reference proteome</keyword>
<name>A0ABU3Q526_9SPHN</name>
<dbReference type="InterPro" id="IPR050509">
    <property type="entry name" value="CoA-transferase_III"/>
</dbReference>
<evidence type="ECO:0000313" key="1">
    <source>
        <dbReference type="EMBL" id="MDT9598518.1"/>
    </source>
</evidence>
<dbReference type="PANTHER" id="PTHR48228:SF5">
    <property type="entry name" value="ALPHA-METHYLACYL-COA RACEMASE"/>
    <property type="match status" value="1"/>
</dbReference>
<dbReference type="Gene3D" id="3.30.1540.10">
    <property type="entry name" value="formyl-coa transferase, domain 3"/>
    <property type="match status" value="1"/>
</dbReference>
<dbReference type="Pfam" id="PF02515">
    <property type="entry name" value="CoA_transf_3"/>
    <property type="match status" value="1"/>
</dbReference>
<dbReference type="InterPro" id="IPR044855">
    <property type="entry name" value="CoA-Trfase_III_dom3_sf"/>
</dbReference>
<evidence type="ECO:0000313" key="2">
    <source>
        <dbReference type="Proteomes" id="UP001259572"/>
    </source>
</evidence>
<dbReference type="Proteomes" id="UP001259572">
    <property type="component" value="Unassembled WGS sequence"/>
</dbReference>
<dbReference type="InterPro" id="IPR003673">
    <property type="entry name" value="CoA-Trfase_fam_III"/>
</dbReference>
<comment type="caution">
    <text evidence="1">The sequence shown here is derived from an EMBL/GenBank/DDBJ whole genome shotgun (WGS) entry which is preliminary data.</text>
</comment>
<dbReference type="InterPro" id="IPR023606">
    <property type="entry name" value="CoA-Trfase_III_dom_1_sf"/>
</dbReference>